<proteinExistence type="predicted"/>
<dbReference type="AlphaFoldDB" id="A0A4Y2VNK5"/>
<dbReference type="EMBL" id="BGPR01049725">
    <property type="protein sequence ID" value="GBO26729.1"/>
    <property type="molecule type" value="Genomic_DNA"/>
</dbReference>
<keyword evidence="3" id="KW-1185">Reference proteome</keyword>
<gene>
    <name evidence="1" type="ORF">AVEN_122030_1</name>
    <name evidence="2" type="ORF">AVEN_142934_1</name>
</gene>
<organism evidence="1 3">
    <name type="scientific">Araneus ventricosus</name>
    <name type="common">Orbweaver spider</name>
    <name type="synonym">Epeira ventricosa</name>
    <dbReference type="NCBI Taxonomy" id="182803"/>
    <lineage>
        <taxon>Eukaryota</taxon>
        <taxon>Metazoa</taxon>
        <taxon>Ecdysozoa</taxon>
        <taxon>Arthropoda</taxon>
        <taxon>Chelicerata</taxon>
        <taxon>Arachnida</taxon>
        <taxon>Araneae</taxon>
        <taxon>Araneomorphae</taxon>
        <taxon>Entelegynae</taxon>
        <taxon>Araneoidea</taxon>
        <taxon>Araneidae</taxon>
        <taxon>Araneus</taxon>
    </lineage>
</organism>
<evidence type="ECO:0000313" key="1">
    <source>
        <dbReference type="EMBL" id="GBO26729.1"/>
    </source>
</evidence>
<evidence type="ECO:0000313" key="3">
    <source>
        <dbReference type="Proteomes" id="UP000499080"/>
    </source>
</evidence>
<feature type="non-terminal residue" evidence="1">
    <location>
        <position position="1"/>
    </location>
</feature>
<reference evidence="1 3" key="1">
    <citation type="journal article" date="2019" name="Sci. Rep.">
        <title>Orb-weaving spider Araneus ventricosus genome elucidates the spidroin gene catalogue.</title>
        <authorList>
            <person name="Kono N."/>
            <person name="Nakamura H."/>
            <person name="Ohtoshi R."/>
            <person name="Moran D.A.P."/>
            <person name="Shinohara A."/>
            <person name="Yoshida Y."/>
            <person name="Fujiwara M."/>
            <person name="Mori M."/>
            <person name="Tomita M."/>
            <person name="Arakawa K."/>
        </authorList>
    </citation>
    <scope>NUCLEOTIDE SEQUENCE [LARGE SCALE GENOMIC DNA]</scope>
</reference>
<dbReference type="Proteomes" id="UP000499080">
    <property type="component" value="Unassembled WGS sequence"/>
</dbReference>
<evidence type="ECO:0000313" key="2">
    <source>
        <dbReference type="EMBL" id="GBO28508.1"/>
    </source>
</evidence>
<name>A0A4Y2VNK5_ARAVE</name>
<dbReference type="EMBL" id="BGPR01051591">
    <property type="protein sequence ID" value="GBO28508.1"/>
    <property type="molecule type" value="Genomic_DNA"/>
</dbReference>
<comment type="caution">
    <text evidence="1">The sequence shown here is derived from an EMBL/GenBank/DDBJ whole genome shotgun (WGS) entry which is preliminary data.</text>
</comment>
<protein>
    <submittedName>
        <fullName evidence="1">Uncharacterized protein</fullName>
    </submittedName>
</protein>
<sequence length="108" mass="12456">SSSVTKHSSRAPTPRLITLLVSVARHLNVKCLATRDPEESFDGGRNIITIENRARDRKRVIHSDGLLVLAILEDFFLFLNVEQLPLLSDLRQNNEHFLVYEVYNEKVW</sequence>
<accession>A0A4Y2VNK5</accession>